<evidence type="ECO:0000256" key="2">
    <source>
        <dbReference type="ARBA" id="ARBA00008017"/>
    </source>
</evidence>
<sequence>MARGFNHFMLRLISPKGLVSHLVLFLLLAALFWIAEAGYLDPAREVLESPKLTVKMEGFTISPYVVLRSLFVILMFFWLSAFITSSFDAYLARITSLKISNRMLATKIFQIVIYSLLTLTALNTLGVNLTAFAFLSGAIGIGLGFGLQKIASNFISGLILLFEKSVEVGDLIELDDNTAGFIRRTGGRYTLLETFDSREIMIPNEDFITSRVVNWTFSNPSGRVDIAIGVAYGSNYELARDLILASAIEHSLCSKAHEPLCFLEDFAASSVNFTLYFWVDDVTQGRKQVRSDVLFTIARKFDEHGIVIPFPQQDVYVKSLPQEYDVSLPSATKTQKGKEPKS</sequence>
<keyword evidence="6 7" id="KW-0472">Membrane</keyword>
<evidence type="ECO:0000313" key="11">
    <source>
        <dbReference type="EMBL" id="MFC3052507.1"/>
    </source>
</evidence>
<reference evidence="12" key="1">
    <citation type="journal article" date="2019" name="Int. J. Syst. Evol. Microbiol.">
        <title>The Global Catalogue of Microorganisms (GCM) 10K type strain sequencing project: providing services to taxonomists for standard genome sequencing and annotation.</title>
        <authorList>
            <consortium name="The Broad Institute Genomics Platform"/>
            <consortium name="The Broad Institute Genome Sequencing Center for Infectious Disease"/>
            <person name="Wu L."/>
            <person name="Ma J."/>
        </authorList>
    </citation>
    <scope>NUCLEOTIDE SEQUENCE [LARGE SCALE GENOMIC DNA]</scope>
    <source>
        <strain evidence="12">KCTC 62164</strain>
    </source>
</reference>
<evidence type="ECO:0000256" key="6">
    <source>
        <dbReference type="ARBA" id="ARBA00023136"/>
    </source>
</evidence>
<protein>
    <submittedName>
        <fullName evidence="11">Mechanosensitive ion channel family protein</fullName>
    </submittedName>
</protein>
<dbReference type="Pfam" id="PF21082">
    <property type="entry name" value="MS_channel_3rd"/>
    <property type="match status" value="1"/>
</dbReference>
<evidence type="ECO:0000256" key="3">
    <source>
        <dbReference type="ARBA" id="ARBA00022475"/>
    </source>
</evidence>
<dbReference type="InterPro" id="IPR052702">
    <property type="entry name" value="MscS-like_channel"/>
</dbReference>
<name>A0ABV7D6C5_9PROT</name>
<dbReference type="InterPro" id="IPR006685">
    <property type="entry name" value="MscS_channel_2nd"/>
</dbReference>
<dbReference type="Gene3D" id="2.30.30.60">
    <property type="match status" value="1"/>
</dbReference>
<dbReference type="SUPFAM" id="SSF82861">
    <property type="entry name" value="Mechanosensitive channel protein MscS (YggB), transmembrane region"/>
    <property type="match status" value="1"/>
</dbReference>
<feature type="domain" description="Mechanosensitive ion channel MscS C-terminal" evidence="9">
    <location>
        <begin position="224"/>
        <end position="308"/>
    </location>
</feature>
<evidence type="ECO:0000256" key="1">
    <source>
        <dbReference type="ARBA" id="ARBA00004651"/>
    </source>
</evidence>
<dbReference type="RefSeq" id="WP_194213831.1">
    <property type="nucleotide sequence ID" value="NZ_CP061205.1"/>
</dbReference>
<dbReference type="SUPFAM" id="SSF82689">
    <property type="entry name" value="Mechanosensitive channel protein MscS (YggB), C-terminal domain"/>
    <property type="match status" value="1"/>
</dbReference>
<keyword evidence="3" id="KW-1003">Cell membrane</keyword>
<dbReference type="SUPFAM" id="SSF50182">
    <property type="entry name" value="Sm-like ribonucleoproteins"/>
    <property type="match status" value="1"/>
</dbReference>
<dbReference type="Pfam" id="PF21088">
    <property type="entry name" value="MS_channel_1st"/>
    <property type="match status" value="1"/>
</dbReference>
<comment type="subcellular location">
    <subcellularLocation>
        <location evidence="1">Cell membrane</location>
        <topology evidence="1">Multi-pass membrane protein</topology>
    </subcellularLocation>
</comment>
<dbReference type="InterPro" id="IPR049278">
    <property type="entry name" value="MS_channel_C"/>
</dbReference>
<evidence type="ECO:0000313" key="12">
    <source>
        <dbReference type="Proteomes" id="UP001595444"/>
    </source>
</evidence>
<feature type="transmembrane region" description="Helical" evidence="7">
    <location>
        <begin position="61"/>
        <end position="83"/>
    </location>
</feature>
<dbReference type="InterPro" id="IPR049142">
    <property type="entry name" value="MS_channel_1st"/>
</dbReference>
<comment type="caution">
    <text evidence="11">The sequence shown here is derived from an EMBL/GenBank/DDBJ whole genome shotgun (WGS) entry which is preliminary data.</text>
</comment>
<dbReference type="Pfam" id="PF00924">
    <property type="entry name" value="MS_channel_2nd"/>
    <property type="match status" value="1"/>
</dbReference>
<dbReference type="InterPro" id="IPR011066">
    <property type="entry name" value="MscS_channel_C_sf"/>
</dbReference>
<evidence type="ECO:0000256" key="7">
    <source>
        <dbReference type="SAM" id="Phobius"/>
    </source>
</evidence>
<dbReference type="Proteomes" id="UP001595444">
    <property type="component" value="Unassembled WGS sequence"/>
</dbReference>
<comment type="similarity">
    <text evidence="2">Belongs to the MscS (TC 1.A.23) family.</text>
</comment>
<dbReference type="PANTHER" id="PTHR30347">
    <property type="entry name" value="POTASSIUM CHANNEL RELATED"/>
    <property type="match status" value="1"/>
</dbReference>
<feature type="domain" description="Mechanosensitive ion channel transmembrane helices 2/3" evidence="10">
    <location>
        <begin position="107"/>
        <end position="148"/>
    </location>
</feature>
<keyword evidence="5 7" id="KW-1133">Transmembrane helix</keyword>
<evidence type="ECO:0000259" key="10">
    <source>
        <dbReference type="Pfam" id="PF21088"/>
    </source>
</evidence>
<dbReference type="PANTHER" id="PTHR30347:SF1">
    <property type="entry name" value="MECHANOSENSITIVE CHANNEL MSCK"/>
    <property type="match status" value="1"/>
</dbReference>
<gene>
    <name evidence="11" type="ORF">ACFOKA_11395</name>
</gene>
<feature type="domain" description="Mechanosensitive ion channel MscS" evidence="8">
    <location>
        <begin position="150"/>
        <end position="216"/>
    </location>
</feature>
<organism evidence="11 12">
    <name type="scientific">Kordiimonas pumila</name>
    <dbReference type="NCBI Taxonomy" id="2161677"/>
    <lineage>
        <taxon>Bacteria</taxon>
        <taxon>Pseudomonadati</taxon>
        <taxon>Pseudomonadota</taxon>
        <taxon>Alphaproteobacteria</taxon>
        <taxon>Kordiimonadales</taxon>
        <taxon>Kordiimonadaceae</taxon>
        <taxon>Kordiimonas</taxon>
    </lineage>
</organism>
<evidence type="ECO:0000259" key="8">
    <source>
        <dbReference type="Pfam" id="PF00924"/>
    </source>
</evidence>
<dbReference type="Gene3D" id="3.30.70.100">
    <property type="match status" value="1"/>
</dbReference>
<accession>A0ABV7D6C5</accession>
<keyword evidence="4 7" id="KW-0812">Transmembrane</keyword>
<evidence type="ECO:0000256" key="4">
    <source>
        <dbReference type="ARBA" id="ARBA00022692"/>
    </source>
</evidence>
<proteinExistence type="inferred from homology"/>
<evidence type="ECO:0000259" key="9">
    <source>
        <dbReference type="Pfam" id="PF21082"/>
    </source>
</evidence>
<dbReference type="EMBL" id="JBHRSL010000010">
    <property type="protein sequence ID" value="MFC3052507.1"/>
    <property type="molecule type" value="Genomic_DNA"/>
</dbReference>
<dbReference type="InterPro" id="IPR010920">
    <property type="entry name" value="LSM_dom_sf"/>
</dbReference>
<evidence type="ECO:0000256" key="5">
    <source>
        <dbReference type="ARBA" id="ARBA00022989"/>
    </source>
</evidence>
<keyword evidence="12" id="KW-1185">Reference proteome</keyword>
<dbReference type="InterPro" id="IPR023408">
    <property type="entry name" value="MscS_beta-dom_sf"/>
</dbReference>
<dbReference type="Gene3D" id="1.10.287.1260">
    <property type="match status" value="1"/>
</dbReference>
<dbReference type="InterPro" id="IPR011014">
    <property type="entry name" value="MscS_channel_TM-2"/>
</dbReference>